<feature type="compositionally biased region" description="Basic and acidic residues" evidence="1">
    <location>
        <begin position="85"/>
        <end position="97"/>
    </location>
</feature>
<accession>A0AAX6EGH0</accession>
<dbReference type="EMBL" id="JANAVB010036618">
    <property type="protein sequence ID" value="KAJ6803075.1"/>
    <property type="molecule type" value="Genomic_DNA"/>
</dbReference>
<organism evidence="2 3">
    <name type="scientific">Iris pallida</name>
    <name type="common">Sweet iris</name>
    <dbReference type="NCBI Taxonomy" id="29817"/>
    <lineage>
        <taxon>Eukaryota</taxon>
        <taxon>Viridiplantae</taxon>
        <taxon>Streptophyta</taxon>
        <taxon>Embryophyta</taxon>
        <taxon>Tracheophyta</taxon>
        <taxon>Spermatophyta</taxon>
        <taxon>Magnoliopsida</taxon>
        <taxon>Liliopsida</taxon>
        <taxon>Asparagales</taxon>
        <taxon>Iridaceae</taxon>
        <taxon>Iridoideae</taxon>
        <taxon>Irideae</taxon>
        <taxon>Iris</taxon>
    </lineage>
</organism>
<evidence type="ECO:0000256" key="1">
    <source>
        <dbReference type="SAM" id="MobiDB-lite"/>
    </source>
</evidence>
<dbReference type="Proteomes" id="UP001140949">
    <property type="component" value="Unassembled WGS sequence"/>
</dbReference>
<reference evidence="2" key="1">
    <citation type="journal article" date="2023" name="GigaByte">
        <title>Genome assembly of the bearded iris, Iris pallida Lam.</title>
        <authorList>
            <person name="Bruccoleri R.E."/>
            <person name="Oakeley E.J."/>
            <person name="Faust A.M.E."/>
            <person name="Altorfer M."/>
            <person name="Dessus-Babus S."/>
            <person name="Burckhardt D."/>
            <person name="Oertli M."/>
            <person name="Naumann U."/>
            <person name="Petersen F."/>
            <person name="Wong J."/>
        </authorList>
    </citation>
    <scope>NUCLEOTIDE SEQUENCE</scope>
    <source>
        <strain evidence="2">GSM-AAB239-AS_SAM_17_03QT</strain>
    </source>
</reference>
<evidence type="ECO:0000313" key="2">
    <source>
        <dbReference type="EMBL" id="KAJ6803075.1"/>
    </source>
</evidence>
<sequence>MGRYLEQYDKDYMRMAMLKQEETFKHQVTELHRLYRVQKLLMNDMKVERRRQRNSCSSSRTRLERWNRSADSETLASSRQPGYEHGCRDQRRNRGGLDQEEECGLELTLATGGRSGRKKESSFASDSGASFSSSSTGRSGAGAKFSGSEWGVVKQQPPWLFHCSSLNMT</sequence>
<dbReference type="PANTHER" id="PTHR33167:SF26">
    <property type="entry name" value="EXPRESSED PROTEIN"/>
    <property type="match status" value="1"/>
</dbReference>
<comment type="caution">
    <text evidence="2">The sequence shown here is derived from an EMBL/GenBank/DDBJ whole genome shotgun (WGS) entry which is preliminary data.</text>
</comment>
<feature type="compositionally biased region" description="Basic and acidic residues" evidence="1">
    <location>
        <begin position="61"/>
        <end position="71"/>
    </location>
</feature>
<reference evidence="2" key="2">
    <citation type="submission" date="2023-04" db="EMBL/GenBank/DDBJ databases">
        <authorList>
            <person name="Bruccoleri R.E."/>
            <person name="Oakeley E.J."/>
            <person name="Faust A.-M."/>
            <person name="Dessus-Babus S."/>
            <person name="Altorfer M."/>
            <person name="Burckhardt D."/>
            <person name="Oertli M."/>
            <person name="Naumann U."/>
            <person name="Petersen F."/>
            <person name="Wong J."/>
        </authorList>
    </citation>
    <scope>NUCLEOTIDE SEQUENCE</scope>
    <source>
        <strain evidence="2">GSM-AAB239-AS_SAM_17_03QT</strain>
        <tissue evidence="2">Leaf</tissue>
    </source>
</reference>
<protein>
    <submittedName>
        <fullName evidence="2">Uncharacterized protein</fullName>
    </submittedName>
</protein>
<name>A0AAX6EGH0_IRIPA</name>
<dbReference type="AlphaFoldDB" id="A0AAX6EGH0"/>
<keyword evidence="3" id="KW-1185">Reference proteome</keyword>
<feature type="compositionally biased region" description="Low complexity" evidence="1">
    <location>
        <begin position="122"/>
        <end position="143"/>
    </location>
</feature>
<proteinExistence type="predicted"/>
<evidence type="ECO:0000313" key="3">
    <source>
        <dbReference type="Proteomes" id="UP001140949"/>
    </source>
</evidence>
<feature type="region of interest" description="Disordered" evidence="1">
    <location>
        <begin position="48"/>
        <end position="149"/>
    </location>
</feature>
<gene>
    <name evidence="2" type="ORF">M6B38_108865</name>
</gene>
<dbReference type="PANTHER" id="PTHR33167">
    <property type="entry name" value="TRANSCRIPTION FACTOR, PUTATIVE (DUF863)-RELATED"/>
    <property type="match status" value="1"/>
</dbReference>